<proteinExistence type="predicted"/>
<dbReference type="EMBL" id="CM042015">
    <property type="protein sequence ID" value="KAI3709953.1"/>
    <property type="molecule type" value="Genomic_DNA"/>
</dbReference>
<reference evidence="2" key="1">
    <citation type="journal article" date="2022" name="Mol. Ecol. Resour.">
        <title>The genomes of chicory, endive, great burdock and yacon provide insights into Asteraceae palaeo-polyploidization history and plant inulin production.</title>
        <authorList>
            <person name="Fan W."/>
            <person name="Wang S."/>
            <person name="Wang H."/>
            <person name="Wang A."/>
            <person name="Jiang F."/>
            <person name="Liu H."/>
            <person name="Zhao H."/>
            <person name="Xu D."/>
            <person name="Zhang Y."/>
        </authorList>
    </citation>
    <scope>NUCLEOTIDE SEQUENCE [LARGE SCALE GENOMIC DNA]</scope>
    <source>
        <strain evidence="2">cv. Punajuju</strain>
    </source>
</reference>
<reference evidence="1 2" key="2">
    <citation type="journal article" date="2022" name="Mol. Ecol. Resour.">
        <title>The genomes of chicory, endive, great burdock and yacon provide insights into Asteraceae paleo-polyploidization history and plant inulin production.</title>
        <authorList>
            <person name="Fan W."/>
            <person name="Wang S."/>
            <person name="Wang H."/>
            <person name="Wang A."/>
            <person name="Jiang F."/>
            <person name="Liu H."/>
            <person name="Zhao H."/>
            <person name="Xu D."/>
            <person name="Zhang Y."/>
        </authorList>
    </citation>
    <scope>NUCLEOTIDE SEQUENCE [LARGE SCALE GENOMIC DNA]</scope>
    <source>
        <strain evidence="2">cv. Punajuju</strain>
        <tissue evidence="1">Leaves</tissue>
    </source>
</reference>
<sequence length="128" mass="14640">MSFASCRVESIIYSDDFGFDHILWVYSHRRGVDCWVCDGKARRLNNEQRSANADYFRVYKGNNNSKSKVSVVGPALHPFLVRSSSGKDVNVVGWEQLKQLLGNKRQLEFVGVLKRLSSLSFILGLIWR</sequence>
<protein>
    <submittedName>
        <fullName evidence="1">Uncharacterized protein</fullName>
    </submittedName>
</protein>
<accession>A0ACB9AKR4</accession>
<organism evidence="1 2">
    <name type="scientific">Cichorium intybus</name>
    <name type="common">Chicory</name>
    <dbReference type="NCBI Taxonomy" id="13427"/>
    <lineage>
        <taxon>Eukaryota</taxon>
        <taxon>Viridiplantae</taxon>
        <taxon>Streptophyta</taxon>
        <taxon>Embryophyta</taxon>
        <taxon>Tracheophyta</taxon>
        <taxon>Spermatophyta</taxon>
        <taxon>Magnoliopsida</taxon>
        <taxon>eudicotyledons</taxon>
        <taxon>Gunneridae</taxon>
        <taxon>Pentapetalae</taxon>
        <taxon>asterids</taxon>
        <taxon>campanulids</taxon>
        <taxon>Asterales</taxon>
        <taxon>Asteraceae</taxon>
        <taxon>Cichorioideae</taxon>
        <taxon>Cichorieae</taxon>
        <taxon>Cichoriinae</taxon>
        <taxon>Cichorium</taxon>
    </lineage>
</organism>
<comment type="caution">
    <text evidence="1">The sequence shown here is derived from an EMBL/GenBank/DDBJ whole genome shotgun (WGS) entry which is preliminary data.</text>
</comment>
<gene>
    <name evidence="1" type="ORF">L2E82_39723</name>
</gene>
<evidence type="ECO:0000313" key="2">
    <source>
        <dbReference type="Proteomes" id="UP001055811"/>
    </source>
</evidence>
<evidence type="ECO:0000313" key="1">
    <source>
        <dbReference type="EMBL" id="KAI3709953.1"/>
    </source>
</evidence>
<keyword evidence="2" id="KW-1185">Reference proteome</keyword>
<dbReference type="Proteomes" id="UP001055811">
    <property type="component" value="Linkage Group LG07"/>
</dbReference>
<name>A0ACB9AKR4_CICIN</name>